<dbReference type="SUPFAM" id="SSF54637">
    <property type="entry name" value="Thioesterase/thiol ester dehydrase-isomerase"/>
    <property type="match status" value="1"/>
</dbReference>
<dbReference type="STRING" id="121616.GA0070216_13712"/>
<keyword evidence="4" id="KW-1185">Reference proteome</keyword>
<reference evidence="4" key="1">
    <citation type="submission" date="2016-06" db="EMBL/GenBank/DDBJ databases">
        <authorList>
            <person name="Varghese N."/>
            <person name="Submissions Spin"/>
        </authorList>
    </citation>
    <scope>NUCLEOTIDE SEQUENCE [LARGE SCALE GENOMIC DNA]</scope>
    <source>
        <strain evidence="4">DSM 44100</strain>
    </source>
</reference>
<evidence type="ECO:0000256" key="1">
    <source>
        <dbReference type="ARBA" id="ARBA00005254"/>
    </source>
</evidence>
<dbReference type="PANTHER" id="PTHR42993">
    <property type="entry name" value="MAOC-LIKE DEHYDRATASE DOMAIN-CONTAINING PROTEIN"/>
    <property type="match status" value="1"/>
</dbReference>
<proteinExistence type="inferred from homology"/>
<dbReference type="InterPro" id="IPR002539">
    <property type="entry name" value="MaoC-like_dom"/>
</dbReference>
<dbReference type="RefSeq" id="WP_091254623.1">
    <property type="nucleotide sequence ID" value="NZ_FMCU01000037.1"/>
</dbReference>
<comment type="similarity">
    <text evidence="1">Belongs to the enoyl-CoA hydratase/isomerase family.</text>
</comment>
<dbReference type="OrthoDB" id="9801735at2"/>
<dbReference type="CDD" id="cd03450">
    <property type="entry name" value="NodN"/>
    <property type="match status" value="1"/>
</dbReference>
<evidence type="ECO:0000313" key="4">
    <source>
        <dbReference type="Proteomes" id="UP000198797"/>
    </source>
</evidence>
<organism evidence="3 4">
    <name type="scientific">Micromonospora matsumotoense</name>
    <dbReference type="NCBI Taxonomy" id="121616"/>
    <lineage>
        <taxon>Bacteria</taxon>
        <taxon>Bacillati</taxon>
        <taxon>Actinomycetota</taxon>
        <taxon>Actinomycetes</taxon>
        <taxon>Micromonosporales</taxon>
        <taxon>Micromonosporaceae</taxon>
        <taxon>Micromonospora</taxon>
    </lineage>
</organism>
<name>A0A1C5AXC5_9ACTN</name>
<dbReference type="Pfam" id="PF01575">
    <property type="entry name" value="MaoC_dehydratas"/>
    <property type="match status" value="1"/>
</dbReference>
<dbReference type="Gene3D" id="3.10.129.10">
    <property type="entry name" value="Hotdog Thioesterase"/>
    <property type="match status" value="1"/>
</dbReference>
<dbReference type="InterPro" id="IPR039375">
    <property type="entry name" value="NodN-like"/>
</dbReference>
<evidence type="ECO:0000259" key="2">
    <source>
        <dbReference type="Pfam" id="PF01575"/>
    </source>
</evidence>
<feature type="domain" description="MaoC-like" evidence="2">
    <location>
        <begin position="14"/>
        <end position="131"/>
    </location>
</feature>
<evidence type="ECO:0000313" key="3">
    <source>
        <dbReference type="EMBL" id="SCF49701.1"/>
    </source>
</evidence>
<dbReference type="PANTHER" id="PTHR42993:SF1">
    <property type="entry name" value="MAOC-LIKE DEHYDRATASE DOMAIN-CONTAINING PROTEIN"/>
    <property type="match status" value="1"/>
</dbReference>
<accession>A0A1C5AXC5</accession>
<dbReference type="InterPro" id="IPR029069">
    <property type="entry name" value="HotDog_dom_sf"/>
</dbReference>
<dbReference type="Proteomes" id="UP000198797">
    <property type="component" value="Unassembled WGS sequence"/>
</dbReference>
<sequence>MRRLASPAELAGLVGQELGVGRWQQVDQARVEAFAAVTGDHQWIHVDAGRAATGPYGGTLAHGMLTLALVPPMIAEVVDVGGCLLTVNREICRARFLSPVRAGDRVRGRVTLAASRPRARDYQEARYAVTVETEGNAEPALRAEAILLYRSVAD</sequence>
<gene>
    <name evidence="3" type="ORF">GA0070216_13712</name>
</gene>
<protein>
    <submittedName>
        <fullName evidence="3">Acyl dehydratase</fullName>
    </submittedName>
</protein>
<dbReference type="EMBL" id="FMCU01000037">
    <property type="protein sequence ID" value="SCF49701.1"/>
    <property type="molecule type" value="Genomic_DNA"/>
</dbReference>
<dbReference type="AlphaFoldDB" id="A0A1C5AXC5"/>